<dbReference type="InterPro" id="IPR049945">
    <property type="entry name" value="AAA_22"/>
</dbReference>
<dbReference type="Proteomes" id="UP000243378">
    <property type="component" value="Unassembled WGS sequence"/>
</dbReference>
<evidence type="ECO:0000313" key="4">
    <source>
        <dbReference type="EMBL" id="SDE83751.1"/>
    </source>
</evidence>
<dbReference type="EMBL" id="FNBM01000001">
    <property type="protein sequence ID" value="SDE83751.1"/>
    <property type="molecule type" value="Genomic_DNA"/>
</dbReference>
<dbReference type="Pfam" id="PF13401">
    <property type="entry name" value="AAA_22"/>
    <property type="match status" value="1"/>
</dbReference>
<dbReference type="SUPFAM" id="SSF46894">
    <property type="entry name" value="C-terminal effector domain of the bipartite response regulators"/>
    <property type="match status" value="1"/>
</dbReference>
<dbReference type="CDD" id="cd00383">
    <property type="entry name" value="trans_reg_C"/>
    <property type="match status" value="1"/>
</dbReference>
<dbReference type="PANTHER" id="PTHR47691">
    <property type="entry name" value="REGULATOR-RELATED"/>
    <property type="match status" value="1"/>
</dbReference>
<dbReference type="GO" id="GO:0006355">
    <property type="term" value="P:regulation of DNA-templated transcription"/>
    <property type="evidence" value="ECO:0007669"/>
    <property type="project" value="InterPro"/>
</dbReference>
<dbReference type="InterPro" id="IPR003593">
    <property type="entry name" value="AAA+_ATPase"/>
</dbReference>
<gene>
    <name evidence="4" type="ORF">SAMN05216381_0042</name>
</gene>
<dbReference type="InterPro" id="IPR016032">
    <property type="entry name" value="Sig_transdc_resp-reg_C-effctor"/>
</dbReference>
<evidence type="ECO:0000256" key="1">
    <source>
        <dbReference type="ARBA" id="ARBA00023125"/>
    </source>
</evidence>
<evidence type="ECO:0000256" key="2">
    <source>
        <dbReference type="PROSITE-ProRule" id="PRU01091"/>
    </source>
</evidence>
<feature type="domain" description="OmpR/PhoB-type" evidence="3">
    <location>
        <begin position="36"/>
        <end position="134"/>
    </location>
</feature>
<dbReference type="PRINTS" id="PR00364">
    <property type="entry name" value="DISEASERSIST"/>
</dbReference>
<dbReference type="AlphaFoldDB" id="A0A1G7G6J9"/>
<dbReference type="Gene3D" id="1.10.10.10">
    <property type="entry name" value="Winged helix-like DNA-binding domain superfamily/Winged helix DNA-binding domain"/>
    <property type="match status" value="1"/>
</dbReference>
<accession>A0A1G7G6J9</accession>
<dbReference type="GO" id="GO:0016887">
    <property type="term" value="F:ATP hydrolysis activity"/>
    <property type="evidence" value="ECO:0007669"/>
    <property type="project" value="InterPro"/>
</dbReference>
<dbReference type="OrthoDB" id="9811542at2"/>
<keyword evidence="1 2" id="KW-0238">DNA-binding</keyword>
<dbReference type="Pfam" id="PF00486">
    <property type="entry name" value="Trans_reg_C"/>
    <property type="match status" value="1"/>
</dbReference>
<dbReference type="SMART" id="SM00382">
    <property type="entry name" value="AAA"/>
    <property type="match status" value="1"/>
</dbReference>
<dbReference type="SMART" id="SM00862">
    <property type="entry name" value="Trans_reg_C"/>
    <property type="match status" value="1"/>
</dbReference>
<reference evidence="4 5" key="1">
    <citation type="submission" date="2016-10" db="EMBL/GenBank/DDBJ databases">
        <authorList>
            <person name="de Groot N.N."/>
        </authorList>
    </citation>
    <scope>NUCLEOTIDE SEQUENCE [LARGE SCALE GENOMIC DNA]</scope>
    <source>
        <strain evidence="4 5">LMG 25475</strain>
    </source>
</reference>
<feature type="DNA-binding region" description="OmpR/PhoB-type" evidence="2">
    <location>
        <begin position="36"/>
        <end position="134"/>
    </location>
</feature>
<dbReference type="InterPro" id="IPR001867">
    <property type="entry name" value="OmpR/PhoB-type_DNA-bd"/>
</dbReference>
<dbReference type="PANTHER" id="PTHR47691:SF3">
    <property type="entry name" value="HTH-TYPE TRANSCRIPTIONAL REGULATOR RV0890C-RELATED"/>
    <property type="match status" value="1"/>
</dbReference>
<dbReference type="SUPFAM" id="SSF52540">
    <property type="entry name" value="P-loop containing nucleoside triphosphate hydrolases"/>
    <property type="match status" value="1"/>
</dbReference>
<proteinExistence type="predicted"/>
<name>A0A1G7G6J9_9GAMM</name>
<dbReference type="InterPro" id="IPR036388">
    <property type="entry name" value="WH-like_DNA-bd_sf"/>
</dbReference>
<dbReference type="GO" id="GO:0000160">
    <property type="term" value="P:phosphorelay signal transduction system"/>
    <property type="evidence" value="ECO:0007669"/>
    <property type="project" value="InterPro"/>
</dbReference>
<evidence type="ECO:0000259" key="3">
    <source>
        <dbReference type="PROSITE" id="PS51755"/>
    </source>
</evidence>
<sequence length="500" mass="55105">MILLNTGRSGVSPRAGALAWRDAETIMHDLDTDGEERVLRFGRFELHPQRRLLLDGDRALPIGARALDILLVLVESAGKIVSKESIISQVWPKTFVEEINLRVHISALRRALGVCPQSRDYITNVRQRGYSFVAYVEQVSRRTGDVALQPCDVPSLPSRPVRIEGRDKLIEDLTRRLHARRHITLIGPGGVGKTTVALRVAQQQLGRFRDGVRFVDLARVSDPACLASVLASELGLAVPTDVDAQTHLLATLADRHMLVLLDNCEHLIDACAVLCEALLHAGPALHILATSREALRTCEEYVQPLAPLESPPMGSHLRLAAALRYPAIKLFARRARARQSGFRLRETDVPRVVELCRRLDGLPLAIELAAAQLDAQSLEGILALLDNHGYLSLLGRRSTPARQSSLMASLDWSYALLDEHQRSCLHGLAACGEYFTVSDVRDALGRLPISDTERCGSISRLVSLSLIGLRRDGDNVYYHMLNSTRAYAAEKGRQATIAAQ</sequence>
<dbReference type="PROSITE" id="PS51755">
    <property type="entry name" value="OMPR_PHOB"/>
    <property type="match status" value="1"/>
</dbReference>
<dbReference type="Gene3D" id="3.40.50.300">
    <property type="entry name" value="P-loop containing nucleotide triphosphate hydrolases"/>
    <property type="match status" value="1"/>
</dbReference>
<organism evidence="4 5">
    <name type="scientific">Phytopseudomonas seleniipraecipitans</name>
    <dbReference type="NCBI Taxonomy" id="640205"/>
    <lineage>
        <taxon>Bacteria</taxon>
        <taxon>Pseudomonadati</taxon>
        <taxon>Pseudomonadota</taxon>
        <taxon>Gammaproteobacteria</taxon>
        <taxon>Pseudomonadales</taxon>
        <taxon>Pseudomonadaceae</taxon>
        <taxon>Phytopseudomonas</taxon>
    </lineage>
</organism>
<dbReference type="STRING" id="640205.SAMN05216381_0042"/>
<dbReference type="InterPro" id="IPR027417">
    <property type="entry name" value="P-loop_NTPase"/>
</dbReference>
<evidence type="ECO:0000313" key="5">
    <source>
        <dbReference type="Proteomes" id="UP000243378"/>
    </source>
</evidence>
<protein>
    <submittedName>
        <fullName evidence="4">Predicted ATPase</fullName>
    </submittedName>
</protein>
<dbReference type="GO" id="GO:0003677">
    <property type="term" value="F:DNA binding"/>
    <property type="evidence" value="ECO:0007669"/>
    <property type="project" value="UniProtKB-UniRule"/>
</dbReference>